<feature type="domain" description="AB hydrolase-1" evidence="2">
    <location>
        <begin position="38"/>
        <end position="275"/>
    </location>
</feature>
<protein>
    <submittedName>
        <fullName evidence="3">Pimeloyl-ACP methyl ester carboxylesterase</fullName>
    </submittedName>
</protein>
<feature type="region of interest" description="Disordered" evidence="1">
    <location>
        <begin position="181"/>
        <end position="201"/>
    </location>
</feature>
<evidence type="ECO:0000313" key="4">
    <source>
        <dbReference type="Proteomes" id="UP000295060"/>
    </source>
</evidence>
<evidence type="ECO:0000256" key="1">
    <source>
        <dbReference type="SAM" id="MobiDB-lite"/>
    </source>
</evidence>
<organism evidence="3 4">
    <name type="scientific">Kribbella pratensis</name>
    <dbReference type="NCBI Taxonomy" id="2512112"/>
    <lineage>
        <taxon>Bacteria</taxon>
        <taxon>Bacillati</taxon>
        <taxon>Actinomycetota</taxon>
        <taxon>Actinomycetes</taxon>
        <taxon>Propionibacteriales</taxon>
        <taxon>Kribbellaceae</taxon>
        <taxon>Kribbella</taxon>
    </lineage>
</organism>
<dbReference type="InterPro" id="IPR029058">
    <property type="entry name" value="AB_hydrolase_fold"/>
</dbReference>
<dbReference type="Proteomes" id="UP000295060">
    <property type="component" value="Unassembled WGS sequence"/>
</dbReference>
<proteinExistence type="predicted"/>
<dbReference type="SUPFAM" id="SSF53474">
    <property type="entry name" value="alpha/beta-Hydrolases"/>
    <property type="match status" value="1"/>
</dbReference>
<dbReference type="InterPro" id="IPR000073">
    <property type="entry name" value="AB_hydrolase_1"/>
</dbReference>
<name>A0ABY2FLT2_9ACTN</name>
<comment type="caution">
    <text evidence="3">The sequence shown here is derived from an EMBL/GenBank/DDBJ whole genome shotgun (WGS) entry which is preliminary data.</text>
</comment>
<feature type="region of interest" description="Disordered" evidence="1">
    <location>
        <begin position="130"/>
        <end position="152"/>
    </location>
</feature>
<feature type="compositionally biased region" description="Pro residues" evidence="1">
    <location>
        <begin position="185"/>
        <end position="197"/>
    </location>
</feature>
<dbReference type="PANTHER" id="PTHR43433:SF5">
    <property type="entry name" value="AB HYDROLASE-1 DOMAIN-CONTAINING PROTEIN"/>
    <property type="match status" value="1"/>
</dbReference>
<dbReference type="InterPro" id="IPR050471">
    <property type="entry name" value="AB_hydrolase"/>
</dbReference>
<gene>
    <name evidence="3" type="ORF">EV137_1034</name>
</gene>
<dbReference type="Gene3D" id="3.40.50.1820">
    <property type="entry name" value="alpha/beta hydrolase"/>
    <property type="match status" value="1"/>
</dbReference>
<sequence>MLSSGYAPRVDAMVEIGDRVLLYAVYGPDGGVPVMSFGGTPSTRWKRPEVVATIESSGVRMVMPDRPGYGGSTRQPGRTVASVAVDAAALADSLGWERFAVTGGSGGGPHALACAALLPDRVTRCAVTGSNAPSLVDGPEPTEEEERADPRRNRTFWRAVHGDLRPGLEETARTIMAAVEEGGPEFPPDPGSPPGPPAREDPEAVARLTATFVTSHDGWIDDHRAFAQPWGFELGEIRVPVSLWHGSADERAGKYADHLAAAIPHAERKYYVGGHVPPTNAYRELLRWLTLS</sequence>
<dbReference type="PANTHER" id="PTHR43433">
    <property type="entry name" value="HYDROLASE, ALPHA/BETA FOLD FAMILY PROTEIN"/>
    <property type="match status" value="1"/>
</dbReference>
<dbReference type="EMBL" id="SODU01000001">
    <property type="protein sequence ID" value="TDW93742.1"/>
    <property type="molecule type" value="Genomic_DNA"/>
</dbReference>
<dbReference type="PRINTS" id="PR00111">
    <property type="entry name" value="ABHYDROLASE"/>
</dbReference>
<accession>A0ABY2FLT2</accession>
<keyword evidence="4" id="KW-1185">Reference proteome</keyword>
<evidence type="ECO:0000259" key="2">
    <source>
        <dbReference type="Pfam" id="PF00561"/>
    </source>
</evidence>
<dbReference type="Pfam" id="PF00561">
    <property type="entry name" value="Abhydrolase_1"/>
    <property type="match status" value="1"/>
</dbReference>
<reference evidence="3 4" key="1">
    <citation type="submission" date="2019-03" db="EMBL/GenBank/DDBJ databases">
        <title>Genomic Encyclopedia of Type Strains, Phase III (KMG-III): the genomes of soil and plant-associated and newly described type strains.</title>
        <authorList>
            <person name="Whitman W."/>
        </authorList>
    </citation>
    <scope>NUCLEOTIDE SEQUENCE [LARGE SCALE GENOMIC DNA]</scope>
    <source>
        <strain evidence="3 4">VKMAc-2574</strain>
    </source>
</reference>
<evidence type="ECO:0000313" key="3">
    <source>
        <dbReference type="EMBL" id="TDW93742.1"/>
    </source>
</evidence>